<comment type="similarity">
    <text evidence="1">Belongs to the universal ribosomal protein uL15 family.</text>
</comment>
<evidence type="ECO:0000256" key="1">
    <source>
        <dbReference type="ARBA" id="ARBA00007320"/>
    </source>
</evidence>
<dbReference type="Gene3D" id="3.100.10.10">
    <property type="match status" value="1"/>
</dbReference>
<accession>A0A382BZC3</accession>
<dbReference type="GO" id="GO:0006412">
    <property type="term" value="P:translation"/>
    <property type="evidence" value="ECO:0007669"/>
    <property type="project" value="InterPro"/>
</dbReference>
<feature type="region of interest" description="Disordered" evidence="4">
    <location>
        <begin position="133"/>
        <end position="162"/>
    </location>
</feature>
<evidence type="ECO:0000313" key="6">
    <source>
        <dbReference type="EMBL" id="SVB18969.1"/>
    </source>
</evidence>
<dbReference type="InterPro" id="IPR021131">
    <property type="entry name" value="Ribosomal_uL15/eL18"/>
</dbReference>
<feature type="compositionally biased region" description="Polar residues" evidence="4">
    <location>
        <begin position="133"/>
        <end position="146"/>
    </location>
</feature>
<feature type="non-terminal residue" evidence="6">
    <location>
        <position position="1"/>
    </location>
</feature>
<sequence>VKQHELHSPKGARRTSKRVGRGNGSKGNYSGKGMKGQQSRSGSGPRPGFEGGQLPLVLKLPTRRGFTNIFRTDYAVVNLSSLEERFENGADVTPEAMVHAGILRNLKMPIKVLADGEITKSLTVTAHRFSTQAKEQLQSAGGTVQELSGPKIREQDDAGNGS</sequence>
<evidence type="ECO:0000259" key="5">
    <source>
        <dbReference type="Pfam" id="PF00828"/>
    </source>
</evidence>
<dbReference type="NCBIfam" id="TIGR01071">
    <property type="entry name" value="rplO_bact"/>
    <property type="match status" value="1"/>
</dbReference>
<organism evidence="6">
    <name type="scientific">marine metagenome</name>
    <dbReference type="NCBI Taxonomy" id="408172"/>
    <lineage>
        <taxon>unclassified sequences</taxon>
        <taxon>metagenomes</taxon>
        <taxon>ecological metagenomes</taxon>
    </lineage>
</organism>
<dbReference type="AlphaFoldDB" id="A0A382BZC3"/>
<feature type="domain" description="Large ribosomal subunit protein uL15/eL18" evidence="5">
    <location>
        <begin position="76"/>
        <end position="144"/>
    </location>
</feature>
<dbReference type="InterPro" id="IPR036227">
    <property type="entry name" value="Ribosomal_uL15/eL18_sf"/>
</dbReference>
<gene>
    <name evidence="6" type="ORF">METZ01_LOCUS171823</name>
</gene>
<feature type="compositionally biased region" description="Low complexity" evidence="4">
    <location>
        <begin position="26"/>
        <end position="36"/>
    </location>
</feature>
<keyword evidence="2" id="KW-0689">Ribosomal protein</keyword>
<feature type="region of interest" description="Disordered" evidence="4">
    <location>
        <begin position="1"/>
        <end position="54"/>
    </location>
</feature>
<dbReference type="PANTHER" id="PTHR12934:SF11">
    <property type="entry name" value="LARGE RIBOSOMAL SUBUNIT PROTEIN UL15M"/>
    <property type="match status" value="1"/>
</dbReference>
<dbReference type="Pfam" id="PF00828">
    <property type="entry name" value="Ribosomal_L27A"/>
    <property type="match status" value="1"/>
</dbReference>
<reference evidence="6" key="1">
    <citation type="submission" date="2018-05" db="EMBL/GenBank/DDBJ databases">
        <authorList>
            <person name="Lanie J.A."/>
            <person name="Ng W.-L."/>
            <person name="Kazmierczak K.M."/>
            <person name="Andrzejewski T.M."/>
            <person name="Davidsen T.M."/>
            <person name="Wayne K.J."/>
            <person name="Tettelin H."/>
            <person name="Glass J.I."/>
            <person name="Rusch D."/>
            <person name="Podicherti R."/>
            <person name="Tsui H.-C.T."/>
            <person name="Winkler M.E."/>
        </authorList>
    </citation>
    <scope>NUCLEOTIDE SEQUENCE</scope>
</reference>
<keyword evidence="3" id="KW-0687">Ribonucleoprotein</keyword>
<dbReference type="PANTHER" id="PTHR12934">
    <property type="entry name" value="50S RIBOSOMAL PROTEIN L15"/>
    <property type="match status" value="1"/>
</dbReference>
<dbReference type="EMBL" id="UINC01032006">
    <property type="protein sequence ID" value="SVB18969.1"/>
    <property type="molecule type" value="Genomic_DNA"/>
</dbReference>
<proteinExistence type="inferred from homology"/>
<protein>
    <recommendedName>
        <fullName evidence="5">Large ribosomal subunit protein uL15/eL18 domain-containing protein</fullName>
    </recommendedName>
</protein>
<dbReference type="GO" id="GO:0003735">
    <property type="term" value="F:structural constituent of ribosome"/>
    <property type="evidence" value="ECO:0007669"/>
    <property type="project" value="InterPro"/>
</dbReference>
<dbReference type="PROSITE" id="PS00475">
    <property type="entry name" value="RIBOSOMAL_L15"/>
    <property type="match status" value="1"/>
</dbReference>
<dbReference type="GO" id="GO:0022625">
    <property type="term" value="C:cytosolic large ribosomal subunit"/>
    <property type="evidence" value="ECO:0007669"/>
    <property type="project" value="TreeGrafter"/>
</dbReference>
<dbReference type="InterPro" id="IPR001196">
    <property type="entry name" value="Ribosomal_uL15_CS"/>
</dbReference>
<evidence type="ECO:0000256" key="2">
    <source>
        <dbReference type="ARBA" id="ARBA00022980"/>
    </source>
</evidence>
<dbReference type="SUPFAM" id="SSF52080">
    <property type="entry name" value="Ribosomal proteins L15p and L18e"/>
    <property type="match status" value="1"/>
</dbReference>
<dbReference type="InterPro" id="IPR005749">
    <property type="entry name" value="Ribosomal_uL15_bac-type"/>
</dbReference>
<feature type="compositionally biased region" description="Basic residues" evidence="4">
    <location>
        <begin position="10"/>
        <end position="20"/>
    </location>
</feature>
<evidence type="ECO:0000256" key="4">
    <source>
        <dbReference type="SAM" id="MobiDB-lite"/>
    </source>
</evidence>
<dbReference type="HAMAP" id="MF_01341">
    <property type="entry name" value="Ribosomal_uL15"/>
    <property type="match status" value="1"/>
</dbReference>
<evidence type="ECO:0000256" key="3">
    <source>
        <dbReference type="ARBA" id="ARBA00023274"/>
    </source>
</evidence>
<name>A0A382BZC3_9ZZZZ</name>
<dbReference type="InterPro" id="IPR030878">
    <property type="entry name" value="Ribosomal_uL15"/>
</dbReference>